<dbReference type="AlphaFoldDB" id="A0A151MTD0"/>
<feature type="region of interest" description="Disordered" evidence="1">
    <location>
        <begin position="1"/>
        <end position="20"/>
    </location>
</feature>
<comment type="caution">
    <text evidence="2">The sequence shown here is derived from an EMBL/GenBank/DDBJ whole genome shotgun (WGS) entry which is preliminary data.</text>
</comment>
<proteinExistence type="predicted"/>
<reference evidence="2 3" key="1">
    <citation type="journal article" date="2012" name="Genome Biol.">
        <title>Sequencing three crocodilian genomes to illuminate the evolution of archosaurs and amniotes.</title>
        <authorList>
            <person name="St John J.A."/>
            <person name="Braun E.L."/>
            <person name="Isberg S.R."/>
            <person name="Miles L.G."/>
            <person name="Chong A.Y."/>
            <person name="Gongora J."/>
            <person name="Dalzell P."/>
            <person name="Moran C."/>
            <person name="Bed'hom B."/>
            <person name="Abzhanov A."/>
            <person name="Burgess S.C."/>
            <person name="Cooksey A.M."/>
            <person name="Castoe T.A."/>
            <person name="Crawford N.G."/>
            <person name="Densmore L.D."/>
            <person name="Drew J.C."/>
            <person name="Edwards S.V."/>
            <person name="Faircloth B.C."/>
            <person name="Fujita M.K."/>
            <person name="Greenwold M.J."/>
            <person name="Hoffmann F.G."/>
            <person name="Howard J.M."/>
            <person name="Iguchi T."/>
            <person name="Janes D.E."/>
            <person name="Khan S.Y."/>
            <person name="Kohno S."/>
            <person name="de Koning A.J."/>
            <person name="Lance S.L."/>
            <person name="McCarthy F.M."/>
            <person name="McCormack J.E."/>
            <person name="Merchant M.E."/>
            <person name="Peterson D.G."/>
            <person name="Pollock D.D."/>
            <person name="Pourmand N."/>
            <person name="Raney B.J."/>
            <person name="Roessler K.A."/>
            <person name="Sanford J.R."/>
            <person name="Sawyer R.H."/>
            <person name="Schmidt C.J."/>
            <person name="Triplett E.W."/>
            <person name="Tuberville T.D."/>
            <person name="Venegas-Anaya M."/>
            <person name="Howard J.T."/>
            <person name="Jarvis E.D."/>
            <person name="Guillette L.J.Jr."/>
            <person name="Glenn T.C."/>
            <person name="Green R.E."/>
            <person name="Ray D.A."/>
        </authorList>
    </citation>
    <scope>NUCLEOTIDE SEQUENCE [LARGE SCALE GENOMIC DNA]</scope>
    <source>
        <strain evidence="2">KSC_2009_1</strain>
    </source>
</reference>
<evidence type="ECO:0000313" key="3">
    <source>
        <dbReference type="Proteomes" id="UP000050525"/>
    </source>
</evidence>
<evidence type="ECO:0000313" key="2">
    <source>
        <dbReference type="EMBL" id="KYO27762.1"/>
    </source>
</evidence>
<gene>
    <name evidence="2" type="ORF">Y1Q_0005307</name>
</gene>
<feature type="region of interest" description="Disordered" evidence="1">
    <location>
        <begin position="38"/>
        <end position="88"/>
    </location>
</feature>
<accession>A0A151MTD0</accession>
<dbReference type="EMBL" id="AKHW03005127">
    <property type="protein sequence ID" value="KYO27762.1"/>
    <property type="molecule type" value="Genomic_DNA"/>
</dbReference>
<organism evidence="2 3">
    <name type="scientific">Alligator mississippiensis</name>
    <name type="common">American alligator</name>
    <dbReference type="NCBI Taxonomy" id="8496"/>
    <lineage>
        <taxon>Eukaryota</taxon>
        <taxon>Metazoa</taxon>
        <taxon>Chordata</taxon>
        <taxon>Craniata</taxon>
        <taxon>Vertebrata</taxon>
        <taxon>Euteleostomi</taxon>
        <taxon>Archelosauria</taxon>
        <taxon>Archosauria</taxon>
        <taxon>Crocodylia</taxon>
        <taxon>Alligatoridae</taxon>
        <taxon>Alligatorinae</taxon>
        <taxon>Alligator</taxon>
    </lineage>
</organism>
<keyword evidence="3" id="KW-1185">Reference proteome</keyword>
<evidence type="ECO:0000256" key="1">
    <source>
        <dbReference type="SAM" id="MobiDB-lite"/>
    </source>
</evidence>
<feature type="compositionally biased region" description="Basic and acidic residues" evidence="1">
    <location>
        <begin position="43"/>
        <end position="54"/>
    </location>
</feature>
<dbReference type="Proteomes" id="UP000050525">
    <property type="component" value="Unassembled WGS sequence"/>
</dbReference>
<sequence>MAIHEQKTPAKMEPKWPPKPKCTAISCKEKLYYQISTDDEAEEVKGQEETHVDDAPSTATETQEHAGPASAGSGSHEPVSKASTSTMTHGHWERCPAHTTAEHCRGFHSKQRWFCETSLKVLVESSVARTEHEDAWWDKLCESLYKEDAILEEMRDTMQNLKDMVNKSHAEL</sequence>
<protein>
    <submittedName>
        <fullName evidence="2">Uncharacterized protein</fullName>
    </submittedName>
</protein>
<feature type="compositionally biased region" description="Basic and acidic residues" evidence="1">
    <location>
        <begin position="1"/>
        <end position="16"/>
    </location>
</feature>
<name>A0A151MTD0_ALLMI</name>